<accession>A0ABW7EJZ7</accession>
<reference evidence="2 3" key="1">
    <citation type="submission" date="2024-09" db="EMBL/GenBank/DDBJ databases">
        <title>Novel species of the genus Pelomonas and Roseateles isolated from streams.</title>
        <authorList>
            <person name="Lu H."/>
        </authorList>
    </citation>
    <scope>NUCLEOTIDE SEQUENCE [LARGE SCALE GENOMIC DNA]</scope>
    <source>
        <strain evidence="2 3">DC23W</strain>
    </source>
</reference>
<evidence type="ECO:0000256" key="1">
    <source>
        <dbReference type="SAM" id="SignalP"/>
    </source>
</evidence>
<gene>
    <name evidence="2" type="ORF">ACG02S_07730</name>
</gene>
<name>A0ABW7EJZ7_9BURK</name>
<dbReference type="EMBL" id="JBIGHY010000002">
    <property type="protein sequence ID" value="MFG6413788.1"/>
    <property type="molecule type" value="Genomic_DNA"/>
</dbReference>
<protein>
    <recommendedName>
        <fullName evidence="4">Bacteriophage Rz lysis protein</fullName>
    </recommendedName>
</protein>
<keyword evidence="3" id="KW-1185">Reference proteome</keyword>
<evidence type="ECO:0000313" key="2">
    <source>
        <dbReference type="EMBL" id="MFG6413788.1"/>
    </source>
</evidence>
<evidence type="ECO:0008006" key="4">
    <source>
        <dbReference type="Google" id="ProtNLM"/>
    </source>
</evidence>
<feature type="signal peptide" evidence="1">
    <location>
        <begin position="1"/>
        <end position="23"/>
    </location>
</feature>
<evidence type="ECO:0000313" key="3">
    <source>
        <dbReference type="Proteomes" id="UP001606300"/>
    </source>
</evidence>
<sequence length="125" mass="12746">MGALSPYLLLGAGGAWLASLAAAAHLAYGAGKDAETAAQSREDKAAAVAADAAASAIAEAIPRITVRHQTVRQEVEREIQTRDVYRNPDCDTGADSLRLFNSTIPGFVEPAAPGPGAVPAPDAGH</sequence>
<comment type="caution">
    <text evidence="2">The sequence shown here is derived from an EMBL/GenBank/DDBJ whole genome shotgun (WGS) entry which is preliminary data.</text>
</comment>
<feature type="chain" id="PRO_5045380616" description="Bacteriophage Rz lysis protein" evidence="1">
    <location>
        <begin position="24"/>
        <end position="125"/>
    </location>
</feature>
<organism evidence="2 3">
    <name type="scientific">Pelomonas dachongensis</name>
    <dbReference type="NCBI Taxonomy" id="3299029"/>
    <lineage>
        <taxon>Bacteria</taxon>
        <taxon>Pseudomonadati</taxon>
        <taxon>Pseudomonadota</taxon>
        <taxon>Betaproteobacteria</taxon>
        <taxon>Burkholderiales</taxon>
        <taxon>Sphaerotilaceae</taxon>
        <taxon>Roseateles</taxon>
    </lineage>
</organism>
<proteinExistence type="predicted"/>
<keyword evidence="1" id="KW-0732">Signal</keyword>
<dbReference type="RefSeq" id="WP_394469863.1">
    <property type="nucleotide sequence ID" value="NZ_JBIGHY010000002.1"/>
</dbReference>
<dbReference type="Proteomes" id="UP001606300">
    <property type="component" value="Unassembled WGS sequence"/>
</dbReference>